<comment type="similarity">
    <text evidence="1">Belongs to the sulfur carrier protein TusA family.</text>
</comment>
<dbReference type="PROSITE" id="PS01148">
    <property type="entry name" value="UPF0033"/>
    <property type="match status" value="1"/>
</dbReference>
<accession>A0A318U5K3</accession>
<evidence type="ECO:0000256" key="1">
    <source>
        <dbReference type="ARBA" id="ARBA00008984"/>
    </source>
</evidence>
<dbReference type="CDD" id="cd00291">
    <property type="entry name" value="SirA_YedF_YeeD"/>
    <property type="match status" value="1"/>
</dbReference>
<dbReference type="PANTHER" id="PTHR33279:SF6">
    <property type="entry name" value="SULFUR CARRIER PROTEIN YEDF-RELATED"/>
    <property type="match status" value="1"/>
</dbReference>
<evidence type="ECO:0000259" key="2">
    <source>
        <dbReference type="PROSITE" id="PS01148"/>
    </source>
</evidence>
<dbReference type="SUPFAM" id="SSF64307">
    <property type="entry name" value="SirA-like"/>
    <property type="match status" value="1"/>
</dbReference>
<reference evidence="3 4" key="1">
    <citation type="submission" date="2018-06" db="EMBL/GenBank/DDBJ databases">
        <title>Genomic Encyclopedia of Type Strains, Phase III (KMG-III): the genomes of soil and plant-associated and newly described type strains.</title>
        <authorList>
            <person name="Whitman W."/>
        </authorList>
    </citation>
    <scope>NUCLEOTIDE SEQUENCE [LARGE SCALE GENOMIC DNA]</scope>
    <source>
        <strain evidence="3 4">JA737</strain>
    </source>
</reference>
<evidence type="ECO:0000313" key="4">
    <source>
        <dbReference type="Proteomes" id="UP000247727"/>
    </source>
</evidence>
<dbReference type="Proteomes" id="UP000247727">
    <property type="component" value="Unassembled WGS sequence"/>
</dbReference>
<dbReference type="Gene3D" id="3.30.110.40">
    <property type="entry name" value="TusA-like domain"/>
    <property type="match status" value="1"/>
</dbReference>
<proteinExistence type="inferred from homology"/>
<dbReference type="OrthoDB" id="9797551at2"/>
<protein>
    <submittedName>
        <fullName evidence="3">tRNA 2-thiouridine synthesizing protein A</fullName>
    </submittedName>
</protein>
<dbReference type="PANTHER" id="PTHR33279">
    <property type="entry name" value="SULFUR CARRIER PROTEIN YEDF-RELATED"/>
    <property type="match status" value="1"/>
</dbReference>
<sequence>MPHDFRLDVKGTLCPIPVIKAKKMLAKMSAGQKLLIETTDPVAQIDIPHMCNQLGFTLLETAAVDGGHKFLVQK</sequence>
<dbReference type="EMBL" id="QJTK01000019">
    <property type="protein sequence ID" value="PYF07199.1"/>
    <property type="molecule type" value="Genomic_DNA"/>
</dbReference>
<name>A0A318U5K3_9RHOB</name>
<dbReference type="Pfam" id="PF01206">
    <property type="entry name" value="TusA"/>
    <property type="match status" value="1"/>
</dbReference>
<keyword evidence="4" id="KW-1185">Reference proteome</keyword>
<evidence type="ECO:0000313" key="3">
    <source>
        <dbReference type="EMBL" id="PYF07199.1"/>
    </source>
</evidence>
<feature type="domain" description="UPF0033" evidence="2">
    <location>
        <begin position="7"/>
        <end position="31"/>
    </location>
</feature>
<dbReference type="InterPro" id="IPR001455">
    <property type="entry name" value="TusA-like"/>
</dbReference>
<gene>
    <name evidence="3" type="ORF">C8J30_11929</name>
</gene>
<dbReference type="AlphaFoldDB" id="A0A318U5K3"/>
<dbReference type="InterPro" id="IPR036868">
    <property type="entry name" value="TusA-like_sf"/>
</dbReference>
<comment type="caution">
    <text evidence="3">The sequence shown here is derived from an EMBL/GenBank/DDBJ whole genome shotgun (WGS) entry which is preliminary data.</text>
</comment>
<organism evidence="3 4">
    <name type="scientific">Rhodobacter viridis</name>
    <dbReference type="NCBI Taxonomy" id="1054202"/>
    <lineage>
        <taxon>Bacteria</taxon>
        <taxon>Pseudomonadati</taxon>
        <taxon>Pseudomonadota</taxon>
        <taxon>Alphaproteobacteria</taxon>
        <taxon>Rhodobacterales</taxon>
        <taxon>Rhodobacter group</taxon>
        <taxon>Rhodobacter</taxon>
    </lineage>
</organism>